<evidence type="ECO:0000259" key="2">
    <source>
        <dbReference type="PROSITE" id="PS50181"/>
    </source>
</evidence>
<accession>A0A830B7Y9</accession>
<feature type="non-terminal residue" evidence="3">
    <location>
        <position position="1"/>
    </location>
</feature>
<dbReference type="InterPro" id="IPR050796">
    <property type="entry name" value="SCF_F-box_component"/>
</dbReference>
<name>A0A830B7Y9_9LAMI</name>
<evidence type="ECO:0000256" key="1">
    <source>
        <dbReference type="SAM" id="MobiDB-lite"/>
    </source>
</evidence>
<dbReference type="Pfam" id="PF00646">
    <property type="entry name" value="F-box"/>
    <property type="match status" value="1"/>
</dbReference>
<feature type="compositionally biased region" description="Basic residues" evidence="1">
    <location>
        <begin position="104"/>
        <end position="113"/>
    </location>
</feature>
<keyword evidence="4" id="KW-1185">Reference proteome</keyword>
<evidence type="ECO:0000313" key="4">
    <source>
        <dbReference type="Proteomes" id="UP000653305"/>
    </source>
</evidence>
<dbReference type="AlphaFoldDB" id="A0A830B7Y9"/>
<dbReference type="PANTHER" id="PTHR31672:SF13">
    <property type="entry name" value="F-BOX PROTEIN CPR30-LIKE"/>
    <property type="match status" value="1"/>
</dbReference>
<dbReference type="Gene3D" id="1.20.1280.50">
    <property type="match status" value="1"/>
</dbReference>
<gene>
    <name evidence="3" type="ORF">PHJA_000257100</name>
</gene>
<dbReference type="InterPro" id="IPR036047">
    <property type="entry name" value="F-box-like_dom_sf"/>
</dbReference>
<dbReference type="Proteomes" id="UP000653305">
    <property type="component" value="Unassembled WGS sequence"/>
</dbReference>
<dbReference type="CDD" id="cd22157">
    <property type="entry name" value="F-box_AtFBW1-like"/>
    <property type="match status" value="1"/>
</dbReference>
<feature type="domain" description="F-box" evidence="2">
    <location>
        <begin position="1"/>
        <end position="40"/>
    </location>
</feature>
<organism evidence="3 4">
    <name type="scientific">Phtheirospermum japonicum</name>
    <dbReference type="NCBI Taxonomy" id="374723"/>
    <lineage>
        <taxon>Eukaryota</taxon>
        <taxon>Viridiplantae</taxon>
        <taxon>Streptophyta</taxon>
        <taxon>Embryophyta</taxon>
        <taxon>Tracheophyta</taxon>
        <taxon>Spermatophyta</taxon>
        <taxon>Magnoliopsida</taxon>
        <taxon>eudicotyledons</taxon>
        <taxon>Gunneridae</taxon>
        <taxon>Pentapetalae</taxon>
        <taxon>asterids</taxon>
        <taxon>lamiids</taxon>
        <taxon>Lamiales</taxon>
        <taxon>Orobanchaceae</taxon>
        <taxon>Orobanchaceae incertae sedis</taxon>
        <taxon>Phtheirospermum</taxon>
    </lineage>
</organism>
<evidence type="ECO:0000313" key="3">
    <source>
        <dbReference type="EMBL" id="GFP81138.1"/>
    </source>
</evidence>
<dbReference type="OrthoDB" id="913616at2759"/>
<feature type="region of interest" description="Disordered" evidence="1">
    <location>
        <begin position="58"/>
        <end position="128"/>
    </location>
</feature>
<feature type="compositionally biased region" description="Low complexity" evidence="1">
    <location>
        <begin position="65"/>
        <end position="103"/>
    </location>
</feature>
<dbReference type="SUPFAM" id="SSF81383">
    <property type="entry name" value="F-box domain"/>
    <property type="match status" value="1"/>
</dbReference>
<dbReference type="PROSITE" id="PS50181">
    <property type="entry name" value="FBOX"/>
    <property type="match status" value="1"/>
</dbReference>
<dbReference type="PANTHER" id="PTHR31672">
    <property type="entry name" value="BNACNNG10540D PROTEIN"/>
    <property type="match status" value="1"/>
</dbReference>
<dbReference type="InterPro" id="IPR001810">
    <property type="entry name" value="F-box_dom"/>
</dbReference>
<dbReference type="SMART" id="SM00256">
    <property type="entry name" value="FBOX"/>
    <property type="match status" value="1"/>
</dbReference>
<sequence>LPSEVIFSILSRLPVKSLLRFRCVSKQWRKLVSFQTFVSAHLRRSPDALLIHANTVQAFQGGPNPSATPSTRTGPRTRSWASNPPSTASTISPDPTPPISRWRSSGRPKRRRLRSEAAGLEVEAEVFR</sequence>
<dbReference type="EMBL" id="BMAC01000027">
    <property type="protein sequence ID" value="GFP81138.1"/>
    <property type="molecule type" value="Genomic_DNA"/>
</dbReference>
<reference evidence="3" key="1">
    <citation type="submission" date="2020-07" db="EMBL/GenBank/DDBJ databases">
        <title>Ethylene signaling mediates host invasion by parasitic plants.</title>
        <authorList>
            <person name="Yoshida S."/>
        </authorList>
    </citation>
    <scope>NUCLEOTIDE SEQUENCE</scope>
    <source>
        <strain evidence="3">Okayama</strain>
    </source>
</reference>
<protein>
    <submittedName>
        <fullName evidence="3">F-box protein at1g11270</fullName>
    </submittedName>
</protein>
<comment type="caution">
    <text evidence="3">The sequence shown here is derived from an EMBL/GenBank/DDBJ whole genome shotgun (WGS) entry which is preliminary data.</text>
</comment>
<proteinExistence type="predicted"/>